<dbReference type="InterPro" id="IPR000160">
    <property type="entry name" value="GGDEF_dom"/>
</dbReference>
<feature type="domain" description="GGDEF" evidence="2">
    <location>
        <begin position="403"/>
        <end position="545"/>
    </location>
</feature>
<dbReference type="GO" id="GO:0005886">
    <property type="term" value="C:plasma membrane"/>
    <property type="evidence" value="ECO:0007669"/>
    <property type="project" value="TreeGrafter"/>
</dbReference>
<dbReference type="PANTHER" id="PTHR45138:SF9">
    <property type="entry name" value="DIGUANYLATE CYCLASE DGCM-RELATED"/>
    <property type="match status" value="1"/>
</dbReference>
<dbReference type="FunFam" id="3.30.70.270:FF:000001">
    <property type="entry name" value="Diguanylate cyclase domain protein"/>
    <property type="match status" value="1"/>
</dbReference>
<dbReference type="CDD" id="cd01949">
    <property type="entry name" value="GGDEF"/>
    <property type="match status" value="1"/>
</dbReference>
<keyword evidence="1" id="KW-0812">Transmembrane</keyword>
<reference evidence="3 4" key="1">
    <citation type="journal article" date="2017" name="Int. J. Syst. Evol. Microbiol.">
        <title>Bacillus notoginsengisoli sp. nov., a novel bacterium isolated from the rhizosphere of Panax notoginseng.</title>
        <authorList>
            <person name="Zhang M.Y."/>
            <person name="Cheng J."/>
            <person name="Cai Y."/>
            <person name="Zhang T.Y."/>
            <person name="Wu Y.Y."/>
            <person name="Manikprabhu D."/>
            <person name="Li W.J."/>
            <person name="Zhang Y.X."/>
        </authorList>
    </citation>
    <scope>NUCLEOTIDE SEQUENCE [LARGE SCALE GENOMIC DNA]</scope>
    <source>
        <strain evidence="3 4">JCM 30743</strain>
    </source>
</reference>
<dbReference type="NCBIfam" id="TIGR00254">
    <property type="entry name" value="GGDEF"/>
    <property type="match status" value="1"/>
</dbReference>
<feature type="transmembrane region" description="Helical" evidence="1">
    <location>
        <begin position="179"/>
        <end position="200"/>
    </location>
</feature>
<proteinExistence type="predicted"/>
<dbReference type="SMART" id="SM00065">
    <property type="entry name" value="GAF"/>
    <property type="match status" value="1"/>
</dbReference>
<dbReference type="SUPFAM" id="SSF55073">
    <property type="entry name" value="Nucleotide cyclase"/>
    <property type="match status" value="1"/>
</dbReference>
<dbReference type="InterPro" id="IPR029787">
    <property type="entry name" value="Nucleotide_cyclase"/>
</dbReference>
<dbReference type="PANTHER" id="PTHR45138">
    <property type="entry name" value="REGULATORY COMPONENTS OF SENSORY TRANSDUCTION SYSTEM"/>
    <property type="match status" value="1"/>
</dbReference>
<keyword evidence="1" id="KW-1133">Transmembrane helix</keyword>
<dbReference type="InterPro" id="IPR003018">
    <property type="entry name" value="GAF"/>
</dbReference>
<name>A0A417YUN3_9BACI</name>
<feature type="transmembrane region" description="Helical" evidence="1">
    <location>
        <begin position="12"/>
        <end position="31"/>
    </location>
</feature>
<evidence type="ECO:0000259" key="2">
    <source>
        <dbReference type="PROSITE" id="PS50887"/>
    </source>
</evidence>
<dbReference type="GO" id="GO:1902201">
    <property type="term" value="P:negative regulation of bacterial-type flagellum-dependent cell motility"/>
    <property type="evidence" value="ECO:0007669"/>
    <property type="project" value="TreeGrafter"/>
</dbReference>
<dbReference type="SUPFAM" id="SSF55781">
    <property type="entry name" value="GAF domain-like"/>
    <property type="match status" value="1"/>
</dbReference>
<feature type="transmembrane region" description="Helical" evidence="1">
    <location>
        <begin position="37"/>
        <end position="68"/>
    </location>
</feature>
<feature type="transmembrane region" description="Helical" evidence="1">
    <location>
        <begin position="114"/>
        <end position="137"/>
    </location>
</feature>
<dbReference type="Pfam" id="PF13185">
    <property type="entry name" value="GAF_2"/>
    <property type="match status" value="1"/>
</dbReference>
<comment type="caution">
    <text evidence="3">The sequence shown here is derived from an EMBL/GenBank/DDBJ whole genome shotgun (WGS) entry which is preliminary data.</text>
</comment>
<dbReference type="InterPro" id="IPR043128">
    <property type="entry name" value="Rev_trsase/Diguanyl_cyclase"/>
</dbReference>
<dbReference type="Gene3D" id="3.30.450.40">
    <property type="match status" value="1"/>
</dbReference>
<dbReference type="SMART" id="SM00267">
    <property type="entry name" value="GGDEF"/>
    <property type="match status" value="1"/>
</dbReference>
<dbReference type="Gene3D" id="3.30.70.270">
    <property type="match status" value="1"/>
</dbReference>
<organism evidence="3 4">
    <name type="scientific">Neobacillus notoginsengisoli</name>
    <dbReference type="NCBI Taxonomy" id="1578198"/>
    <lineage>
        <taxon>Bacteria</taxon>
        <taxon>Bacillati</taxon>
        <taxon>Bacillota</taxon>
        <taxon>Bacilli</taxon>
        <taxon>Bacillales</taxon>
        <taxon>Bacillaceae</taxon>
        <taxon>Neobacillus</taxon>
    </lineage>
</organism>
<dbReference type="OrthoDB" id="9759607at2"/>
<evidence type="ECO:0000313" key="3">
    <source>
        <dbReference type="EMBL" id="RHW40838.1"/>
    </source>
</evidence>
<dbReference type="EMBL" id="QWEG01000006">
    <property type="protein sequence ID" value="RHW40838.1"/>
    <property type="molecule type" value="Genomic_DNA"/>
</dbReference>
<dbReference type="PROSITE" id="PS50887">
    <property type="entry name" value="GGDEF"/>
    <property type="match status" value="1"/>
</dbReference>
<sequence>MLSPPPADLNLLNLLGFLLLASIVAAMPMVINGTPIFIIQWVSIAVFLRYGLFVEMITVQLSVLVLLTKLRIPKEGLFRLPLNSLMFFVVSLVSGTVYFSLGGQTLSRMGEGTVVLWLATAYAVFYYVLNQLIVIIYQKFVYKSTESYFGKDFMWESLTTVITFPLGFVLYTLHLELGALALLFIGGPFASVSLILRMYYSTQDINVYLQKAAEIGHQLAERIKVDEVAELFLQKLSEMLPIDYAYVIEIEENDDVVMARRIENGFIMPNSQIPIKKYQGVSGTVWGTGKPVLFGSRKEWRHIVGGNLPADSESVLGIPMEKSGRHVGVVVLVSKKKRAFEKSQLMLVDILCSHYAIAIENARHYEQAKEESERCSLTKLRNYRYFEKMLTREFGLVDKRVRERLALIILDIDHFKAVNDTYGHQSGNEVLRELASRIKNIVGDSGTVARYGGEEFVILLPEATSREAYNMTELIRQSIANWPFILSEHMGGDSPQIPIKVTASFGIATAPEDAEDAMALIRHADRALYVGAKRAGRNRVAAYVK</sequence>
<dbReference type="Proteomes" id="UP000284416">
    <property type="component" value="Unassembled WGS sequence"/>
</dbReference>
<dbReference type="InterPro" id="IPR050469">
    <property type="entry name" value="Diguanylate_Cyclase"/>
</dbReference>
<accession>A0A417YUN3</accession>
<evidence type="ECO:0000256" key="1">
    <source>
        <dbReference type="SAM" id="Phobius"/>
    </source>
</evidence>
<dbReference type="AlphaFoldDB" id="A0A417YUN3"/>
<dbReference type="Pfam" id="PF00990">
    <property type="entry name" value="GGDEF"/>
    <property type="match status" value="1"/>
</dbReference>
<keyword evidence="1" id="KW-0472">Membrane</keyword>
<evidence type="ECO:0000313" key="4">
    <source>
        <dbReference type="Proteomes" id="UP000284416"/>
    </source>
</evidence>
<dbReference type="GO" id="GO:0052621">
    <property type="term" value="F:diguanylate cyclase activity"/>
    <property type="evidence" value="ECO:0007669"/>
    <property type="project" value="TreeGrafter"/>
</dbReference>
<dbReference type="GO" id="GO:0043709">
    <property type="term" value="P:cell adhesion involved in single-species biofilm formation"/>
    <property type="evidence" value="ECO:0007669"/>
    <property type="project" value="TreeGrafter"/>
</dbReference>
<feature type="transmembrane region" description="Helical" evidence="1">
    <location>
        <begin position="80"/>
        <end position="102"/>
    </location>
</feature>
<keyword evidence="4" id="KW-1185">Reference proteome</keyword>
<dbReference type="InterPro" id="IPR029016">
    <property type="entry name" value="GAF-like_dom_sf"/>
</dbReference>
<gene>
    <name evidence="3" type="ORF">D1B31_10650</name>
</gene>
<feature type="transmembrane region" description="Helical" evidence="1">
    <location>
        <begin position="153"/>
        <end position="173"/>
    </location>
</feature>
<protein>
    <submittedName>
        <fullName evidence="3">GGDEF domain-containing protein</fullName>
    </submittedName>
</protein>